<dbReference type="RefSeq" id="WP_258210656.1">
    <property type="nucleotide sequence ID" value="NZ_CP102734.1"/>
</dbReference>
<proteinExistence type="predicted"/>
<dbReference type="EMBL" id="CP102734">
    <property type="protein sequence ID" value="UVD81482.1"/>
    <property type="molecule type" value="Genomic_DNA"/>
</dbReference>
<evidence type="ECO:0000313" key="2">
    <source>
        <dbReference type="Proteomes" id="UP001059252"/>
    </source>
</evidence>
<evidence type="ECO:0000313" key="1">
    <source>
        <dbReference type="EMBL" id="UVD81482.1"/>
    </source>
</evidence>
<protein>
    <submittedName>
        <fullName evidence="1">Uncharacterized protein</fullName>
    </submittedName>
</protein>
<organism evidence="1 2">
    <name type="scientific">Mycoplasma iguanae</name>
    <dbReference type="NCBI Taxonomy" id="292461"/>
    <lineage>
        <taxon>Bacteria</taxon>
        <taxon>Bacillati</taxon>
        <taxon>Mycoplasmatota</taxon>
        <taxon>Mollicutes</taxon>
        <taxon>Mycoplasmataceae</taxon>
        <taxon>Mycoplasma</taxon>
    </lineage>
</organism>
<gene>
    <name evidence="1" type="ORF">NV226_01970</name>
</gene>
<keyword evidence="2" id="KW-1185">Reference proteome</keyword>
<sequence>MKSRVQKWRDYRNQLINDPFAHESLINSNTLLKKNIEQMNITFPKLQKHLKTNKSSDDNIFVFNEKPHFQKNSEQQIDDFIADISKLIKSFKKDLRYFKNLDLSSHDLDLFIEKLIKNEEN</sequence>
<accession>A0ABY5R8I5</accession>
<name>A0ABY5R8I5_9MOLU</name>
<dbReference type="Proteomes" id="UP001059252">
    <property type="component" value="Chromosome"/>
</dbReference>
<reference evidence="1" key="1">
    <citation type="submission" date="2022-08" db="EMBL/GenBank/DDBJ databases">
        <title>Complete genome of Mycoplasma iguanae type strain 2327.</title>
        <authorList>
            <person name="Spergser J."/>
        </authorList>
    </citation>
    <scope>NUCLEOTIDE SEQUENCE</scope>
    <source>
        <strain evidence="1">2327</strain>
    </source>
</reference>